<dbReference type="InterPro" id="IPR007024">
    <property type="entry name" value="BLUF_domain"/>
</dbReference>
<dbReference type="OrthoDB" id="196105at2"/>
<dbReference type="SMART" id="SM01034">
    <property type="entry name" value="BLUF"/>
    <property type="match status" value="1"/>
</dbReference>
<dbReference type="SMR" id="A0A1G5GCI0"/>
<dbReference type="SUPFAM" id="SSF54975">
    <property type="entry name" value="Acylphosphatase/BLUF domain-like"/>
    <property type="match status" value="1"/>
</dbReference>
<dbReference type="GO" id="GO:0009882">
    <property type="term" value="F:blue light photoreceptor activity"/>
    <property type="evidence" value="ECO:0007669"/>
    <property type="project" value="InterPro"/>
</dbReference>
<dbReference type="GO" id="GO:0071949">
    <property type="term" value="F:FAD binding"/>
    <property type="evidence" value="ECO:0007669"/>
    <property type="project" value="InterPro"/>
</dbReference>
<evidence type="ECO:0000313" key="2">
    <source>
        <dbReference type="EMBL" id="SCY48979.1"/>
    </source>
</evidence>
<gene>
    <name evidence="2" type="ORF">SAMN05660710_01698</name>
</gene>
<proteinExistence type="predicted"/>
<organism evidence="2 3">
    <name type="scientific">Paracoccus tibetensis</name>
    <dbReference type="NCBI Taxonomy" id="336292"/>
    <lineage>
        <taxon>Bacteria</taxon>
        <taxon>Pseudomonadati</taxon>
        <taxon>Pseudomonadota</taxon>
        <taxon>Alphaproteobacteria</taxon>
        <taxon>Rhodobacterales</taxon>
        <taxon>Paracoccaceae</taxon>
        <taxon>Paracoccus</taxon>
    </lineage>
</organism>
<dbReference type="RefSeq" id="WP_090742461.1">
    <property type="nucleotide sequence ID" value="NZ_FMVT01000005.1"/>
</dbReference>
<evidence type="ECO:0000259" key="1">
    <source>
        <dbReference type="PROSITE" id="PS50925"/>
    </source>
</evidence>
<dbReference type="Pfam" id="PF04940">
    <property type="entry name" value="BLUF"/>
    <property type="match status" value="1"/>
</dbReference>
<dbReference type="Gene3D" id="3.30.70.100">
    <property type="match status" value="1"/>
</dbReference>
<accession>A0A1G5GCI0</accession>
<feature type="domain" description="BLUF" evidence="1">
    <location>
        <begin position="13"/>
        <end position="104"/>
    </location>
</feature>
<keyword evidence="3" id="KW-1185">Reference proteome</keyword>
<reference evidence="2 3" key="1">
    <citation type="submission" date="2016-10" db="EMBL/GenBank/DDBJ databases">
        <authorList>
            <person name="de Groot N.N."/>
        </authorList>
    </citation>
    <scope>NUCLEOTIDE SEQUENCE [LARGE SCALE GENOMIC DNA]</scope>
    <source>
        <strain evidence="2 3">CGMCC 1.8925</strain>
    </source>
</reference>
<dbReference type="AlphaFoldDB" id="A0A1G5GCI0"/>
<dbReference type="STRING" id="336292.SAMN05660710_01698"/>
<evidence type="ECO:0000313" key="3">
    <source>
        <dbReference type="Proteomes" id="UP000199502"/>
    </source>
</evidence>
<dbReference type="PROSITE" id="PS50925">
    <property type="entry name" value="BLUF"/>
    <property type="match status" value="1"/>
</dbReference>
<dbReference type="Proteomes" id="UP000199502">
    <property type="component" value="Unassembled WGS sequence"/>
</dbReference>
<sequence>MNYVFRPATEDALSYCLYRSIARPGTTSEDVEAIVSHSRRRNAERGLTGCLHYENGVFFQWLEGPWREIFRLLDLLREDTRHFEVTVLDQGMLERRLFEGWQMRQSDPEAASLFAWLADWANRPEAGDDAYVERVNAFLKAIADQE</sequence>
<protein>
    <submittedName>
        <fullName evidence="2">Sensors of blue-light using FAD</fullName>
    </submittedName>
</protein>
<name>A0A1G5GCI0_9RHOB</name>
<dbReference type="InterPro" id="IPR036046">
    <property type="entry name" value="Acylphosphatase-like_dom_sf"/>
</dbReference>
<dbReference type="EMBL" id="FMVT01000005">
    <property type="protein sequence ID" value="SCY48979.1"/>
    <property type="molecule type" value="Genomic_DNA"/>
</dbReference>